<evidence type="ECO:0000313" key="2">
    <source>
        <dbReference type="Proteomes" id="UP000189513"/>
    </source>
</evidence>
<organism evidence="1 2">
    <name type="scientific">Cyberlindnera fabianii</name>
    <name type="common">Yeast</name>
    <name type="synonym">Hansenula fabianii</name>
    <dbReference type="NCBI Taxonomy" id="36022"/>
    <lineage>
        <taxon>Eukaryota</taxon>
        <taxon>Fungi</taxon>
        <taxon>Dikarya</taxon>
        <taxon>Ascomycota</taxon>
        <taxon>Saccharomycotina</taxon>
        <taxon>Saccharomycetes</taxon>
        <taxon>Phaffomycetales</taxon>
        <taxon>Phaffomycetaceae</taxon>
        <taxon>Cyberlindnera</taxon>
    </lineage>
</organism>
<protein>
    <submittedName>
        <fullName evidence="1">Uncharacterized protein</fullName>
    </submittedName>
</protein>
<name>A0A1V2L665_CYBFA</name>
<comment type="caution">
    <text evidence="1">The sequence shown here is derived from an EMBL/GenBank/DDBJ whole genome shotgun (WGS) entry which is preliminary data.</text>
</comment>
<reference evidence="2" key="1">
    <citation type="journal article" date="2017" name="Genome Announc.">
        <title>Genome sequences of Cyberlindnera fabianii 65, Pichia kudriavzevii 129, and Saccharomyces cerevisiae 131 isolated from fermented masau fruits in Zimbabwe.</title>
        <authorList>
            <person name="van Rijswijck I.M.H."/>
            <person name="Derks M.F.L."/>
            <person name="Abee T."/>
            <person name="de Ridder D."/>
            <person name="Smid E.J."/>
        </authorList>
    </citation>
    <scope>NUCLEOTIDE SEQUENCE [LARGE SCALE GENOMIC DNA]</scope>
    <source>
        <strain evidence="2">65</strain>
    </source>
</reference>
<evidence type="ECO:0000313" key="1">
    <source>
        <dbReference type="EMBL" id="ONH66531.1"/>
    </source>
</evidence>
<sequence>MEHLDQRLRDLEAVADVSEEANALSVGESLRVLSQQMDEFVRKSPDLARLIKNLNNTKVNLHLDAAITIDQESYDAELAVVESHMDQISELAQRLVQLQGVIEGNAHALDIDPTIMSYDHKTYQQFERLRSIELKYNQLLVRSMTLLQNYLKLNDNMNNFYRRCELKVK</sequence>
<proteinExistence type="predicted"/>
<dbReference type="VEuPathDB" id="FungiDB:BON22_3661"/>
<keyword evidence="2" id="KW-1185">Reference proteome</keyword>
<dbReference type="AlphaFoldDB" id="A0A1V2L665"/>
<gene>
    <name evidence="1" type="ORF">BON22_3661</name>
</gene>
<dbReference type="Proteomes" id="UP000189513">
    <property type="component" value="Unassembled WGS sequence"/>
</dbReference>
<accession>A0A1V2L665</accession>
<dbReference type="EMBL" id="MPUK01000007">
    <property type="protein sequence ID" value="ONH66531.1"/>
    <property type="molecule type" value="Genomic_DNA"/>
</dbReference>